<dbReference type="EMBL" id="FQZL01000005">
    <property type="protein sequence ID" value="SHI53013.1"/>
    <property type="molecule type" value="Genomic_DNA"/>
</dbReference>
<dbReference type="STRING" id="1121476.SAMN02745751_00496"/>
<proteinExistence type="predicted"/>
<name>A0A1M6BWK8_9FIRM</name>
<dbReference type="AlphaFoldDB" id="A0A1M6BWK8"/>
<protein>
    <submittedName>
        <fullName evidence="2">Uncharacterized protein</fullName>
    </submittedName>
</protein>
<feature type="region of interest" description="Disordered" evidence="1">
    <location>
        <begin position="130"/>
        <end position="151"/>
    </location>
</feature>
<evidence type="ECO:0000256" key="1">
    <source>
        <dbReference type="SAM" id="MobiDB-lite"/>
    </source>
</evidence>
<evidence type="ECO:0000313" key="3">
    <source>
        <dbReference type="Proteomes" id="UP000184052"/>
    </source>
</evidence>
<organism evidence="2 3">
    <name type="scientific">Dethiosulfatibacter aminovorans DSM 17477</name>
    <dbReference type="NCBI Taxonomy" id="1121476"/>
    <lineage>
        <taxon>Bacteria</taxon>
        <taxon>Bacillati</taxon>
        <taxon>Bacillota</taxon>
        <taxon>Tissierellia</taxon>
        <taxon>Dethiosulfatibacter</taxon>
    </lineage>
</organism>
<accession>A0A1M6BWK8</accession>
<dbReference type="InterPro" id="IPR011335">
    <property type="entry name" value="Restrct_endonuc-II-like"/>
</dbReference>
<dbReference type="InterPro" id="IPR018679">
    <property type="entry name" value="DUF2161"/>
</dbReference>
<reference evidence="2 3" key="1">
    <citation type="submission" date="2016-11" db="EMBL/GenBank/DDBJ databases">
        <authorList>
            <person name="Jaros S."/>
            <person name="Januszkiewicz K."/>
            <person name="Wedrychowicz H."/>
        </authorList>
    </citation>
    <scope>NUCLEOTIDE SEQUENCE [LARGE SCALE GENOMIC DNA]</scope>
    <source>
        <strain evidence="2 3">DSM 17477</strain>
    </source>
</reference>
<sequence>MKETELYQPVKDLFEGMGYEVYSEVDDMDVVAVKDDRKIVIELKTSLSMKLLIQAVKRQKIYEDVYVAVPFPKFKKRFSKDFKDKEYLLRRLELGLIFVSFNEKNAYAQIALEPKPFNLQISRTRSKKKRTLVDRELSNRHGDNNTGGTKGKLVTAYREKALELASYLRETDEMTTGELREASGNEKSTNILYKNYYGWFERADKGVYRLSNKGRSEVENYNHIIDKIRSKED</sequence>
<evidence type="ECO:0000313" key="2">
    <source>
        <dbReference type="EMBL" id="SHI53013.1"/>
    </source>
</evidence>
<dbReference type="Pfam" id="PF09929">
    <property type="entry name" value="DUF2161"/>
    <property type="match status" value="1"/>
</dbReference>
<gene>
    <name evidence="2" type="ORF">SAMN02745751_00496</name>
</gene>
<dbReference type="SUPFAM" id="SSF52980">
    <property type="entry name" value="Restriction endonuclease-like"/>
    <property type="match status" value="1"/>
</dbReference>
<dbReference type="RefSeq" id="WP_073047169.1">
    <property type="nucleotide sequence ID" value="NZ_FQZL01000005.1"/>
</dbReference>
<feature type="compositionally biased region" description="Basic and acidic residues" evidence="1">
    <location>
        <begin position="131"/>
        <end position="143"/>
    </location>
</feature>
<keyword evidence="3" id="KW-1185">Reference proteome</keyword>
<dbReference type="Proteomes" id="UP000184052">
    <property type="component" value="Unassembled WGS sequence"/>
</dbReference>